<accession>A0A1B1Z0R3</accession>
<proteinExistence type="predicted"/>
<keyword evidence="2" id="KW-1185">Reference proteome</keyword>
<name>A0A1B1Z0R3_9BACL</name>
<evidence type="ECO:0000313" key="1">
    <source>
        <dbReference type="EMBL" id="ANX11048.1"/>
    </source>
</evidence>
<sequence>MLSNQLVNEVNGKKSKSNNLFREQPFYILQKKSSLFVQMKIKKHTTRRRYALITIKKHTSRLE</sequence>
<dbReference type="Proteomes" id="UP000077412">
    <property type="component" value="Chromosome"/>
</dbReference>
<evidence type="ECO:0000313" key="2">
    <source>
        <dbReference type="Proteomes" id="UP000077412"/>
    </source>
</evidence>
<organism evidence="1 2">
    <name type="scientific">Fictibacillus arsenicus</name>
    <dbReference type="NCBI Taxonomy" id="255247"/>
    <lineage>
        <taxon>Bacteria</taxon>
        <taxon>Bacillati</taxon>
        <taxon>Bacillota</taxon>
        <taxon>Bacilli</taxon>
        <taxon>Bacillales</taxon>
        <taxon>Fictibacillaceae</taxon>
        <taxon>Fictibacillus</taxon>
    </lineage>
</organism>
<reference evidence="1 2" key="1">
    <citation type="submission" date="2016-08" db="EMBL/GenBank/DDBJ databases">
        <title>Complete genome sequence of Fictibacillus arsenicus G25-54, a strain with toxicity to nematodes and a potential arsenic-resistance activity.</title>
        <authorList>
            <person name="Zheng Z."/>
        </authorList>
    </citation>
    <scope>NUCLEOTIDE SEQUENCE [LARGE SCALE GENOMIC DNA]</scope>
    <source>
        <strain evidence="1 2">G25-54</strain>
    </source>
</reference>
<protein>
    <submittedName>
        <fullName evidence="1">Uncharacterized protein</fullName>
    </submittedName>
</protein>
<dbReference type="EMBL" id="CP016761">
    <property type="protein sequence ID" value="ANX11048.1"/>
    <property type="molecule type" value="Genomic_DNA"/>
</dbReference>
<gene>
    <name evidence="1" type="ORF">ABE41_003445</name>
</gene>
<dbReference type="AlphaFoldDB" id="A0A1B1Z0R3"/>
<dbReference type="KEGG" id="far:ABE41_003445"/>